<dbReference type="InterPro" id="IPR000792">
    <property type="entry name" value="Tscrpt_reg_LuxR_C"/>
</dbReference>
<dbReference type="InterPro" id="IPR016032">
    <property type="entry name" value="Sig_transdc_resp-reg_C-effctor"/>
</dbReference>
<evidence type="ECO:0000313" key="3">
    <source>
        <dbReference type="Proteomes" id="UP000036338"/>
    </source>
</evidence>
<comment type="caution">
    <text evidence="2">The sequence shown here is derived from an EMBL/GenBank/DDBJ whole genome shotgun (WGS) entry which is preliminary data.</text>
</comment>
<dbReference type="EMBL" id="LDWR01000042">
    <property type="protein sequence ID" value="KML53690.1"/>
    <property type="molecule type" value="Genomic_DNA"/>
</dbReference>
<dbReference type="InterPro" id="IPR036388">
    <property type="entry name" value="WH-like_DNA-bd_sf"/>
</dbReference>
<dbReference type="GO" id="GO:0006355">
    <property type="term" value="P:regulation of DNA-templated transcription"/>
    <property type="evidence" value="ECO:0007669"/>
    <property type="project" value="InterPro"/>
</dbReference>
<dbReference type="Gene3D" id="1.10.10.10">
    <property type="entry name" value="Winged helix-like DNA-binding domain superfamily/Winged helix DNA-binding domain"/>
    <property type="match status" value="1"/>
</dbReference>
<proteinExistence type="predicted"/>
<protein>
    <submittedName>
        <fullName evidence="2">LuxR family transcriptional regulator</fullName>
    </submittedName>
</protein>
<accession>A0A0J5ZK28</accession>
<feature type="domain" description="HTH luxR-type" evidence="1">
    <location>
        <begin position="302"/>
        <end position="360"/>
    </location>
</feature>
<dbReference type="PATRIC" id="fig|292.27.peg.5212"/>
<organism evidence="2 3">
    <name type="scientific">Burkholderia cepacia</name>
    <name type="common">Pseudomonas cepacia</name>
    <dbReference type="NCBI Taxonomy" id="292"/>
    <lineage>
        <taxon>Bacteria</taxon>
        <taxon>Pseudomonadati</taxon>
        <taxon>Pseudomonadota</taxon>
        <taxon>Betaproteobacteria</taxon>
        <taxon>Burkholderiales</taxon>
        <taxon>Burkholderiaceae</taxon>
        <taxon>Burkholderia</taxon>
        <taxon>Burkholderia cepacia complex</taxon>
    </lineage>
</organism>
<dbReference type="SUPFAM" id="SSF46894">
    <property type="entry name" value="C-terminal effector domain of the bipartite response regulators"/>
    <property type="match status" value="1"/>
</dbReference>
<dbReference type="AlphaFoldDB" id="A0A0J5ZK28"/>
<dbReference type="SMART" id="SM00421">
    <property type="entry name" value="HTH_LUXR"/>
    <property type="match status" value="1"/>
</dbReference>
<evidence type="ECO:0000259" key="1">
    <source>
        <dbReference type="SMART" id="SM00421"/>
    </source>
</evidence>
<gene>
    <name evidence="2" type="ORF">VL15_24310</name>
</gene>
<dbReference type="GO" id="GO:0003677">
    <property type="term" value="F:DNA binding"/>
    <property type="evidence" value="ECO:0007669"/>
    <property type="project" value="InterPro"/>
</dbReference>
<sequence>MQMNGLIPSTWVDDLYAAALGDQRWDAVLDGLRSSVGVRMVTLLSFDEAARVPAIEQAAGDDPSWVAACFRTYNTEFYRYDPVVPIAGNWPAGRWFEDVKHLSWQERAHSVFYQEFLHPYGLGSISGLYIHRGQGTGAFLSVQSGPESQGLSDDQRRTIEIMGAHISRALRIQARIGELEARVAAAESALDAIPVPVFLLGEQRELRYTNRAADQLIAAEPAMRILNGRFAPEGCVDDAQWRHAFARGGLLLRRATGEPLPLALMPIPGQSRLARERSGVAALMTAADLRSPSARAQRLRVFYGLSSAEADLAVLLCCDGLSPQECAELRGVSIGTVRTQIKSIYAKTEVARASQLTSLVMQT</sequence>
<name>A0A0J5ZK28_BURCE</name>
<reference evidence="2 3" key="1">
    <citation type="submission" date="2015-05" db="EMBL/GenBank/DDBJ databases">
        <title>Draft genome of Burkholderia cepacia LK29.</title>
        <authorList>
            <person name="Chan X.Y."/>
        </authorList>
    </citation>
    <scope>NUCLEOTIDE SEQUENCE [LARGE SCALE GENOMIC DNA]</scope>
    <source>
        <strain evidence="2 3">LK29</strain>
    </source>
</reference>
<dbReference type="Proteomes" id="UP000036338">
    <property type="component" value="Unassembled WGS sequence"/>
</dbReference>
<evidence type="ECO:0000313" key="2">
    <source>
        <dbReference type="EMBL" id="KML53690.1"/>
    </source>
</evidence>